<sequence length="154" mass="16861">MKHHHHIQQGFTLFELLVVLGIAAILVSLALPAYLQLIQQERHTQAVNQLQAMYKFARSEAIKRNKQVNIVAGAGGNWQVELPDQQDRSIRSFQLKDAAIAVTGLDLVNVSQAGFATPASVSISHSQHTDAAKWLCIFPSGQLTIQSQACTHLG</sequence>
<evidence type="ECO:0000256" key="5">
    <source>
        <dbReference type="ARBA" id="ARBA00022519"/>
    </source>
</evidence>
<gene>
    <name evidence="13" type="ORF">EOE67_17240</name>
</gene>
<keyword evidence="14" id="KW-1185">Reference proteome</keyword>
<dbReference type="OrthoDB" id="2313614at2"/>
<dbReference type="RefSeq" id="WP_127700602.1">
    <property type="nucleotide sequence ID" value="NZ_SACS01000023.1"/>
</dbReference>
<dbReference type="EMBL" id="SACS01000023">
    <property type="protein sequence ID" value="RVU33369.1"/>
    <property type="molecule type" value="Genomic_DNA"/>
</dbReference>
<dbReference type="InterPro" id="IPR012902">
    <property type="entry name" value="N_methyl_site"/>
</dbReference>
<evidence type="ECO:0000313" key="14">
    <source>
        <dbReference type="Proteomes" id="UP000283077"/>
    </source>
</evidence>
<evidence type="ECO:0000256" key="6">
    <source>
        <dbReference type="ARBA" id="ARBA00022692"/>
    </source>
</evidence>
<evidence type="ECO:0000256" key="3">
    <source>
        <dbReference type="ARBA" id="ARBA00022475"/>
    </source>
</evidence>
<reference evidence="13 14" key="1">
    <citation type="submission" date="2019-01" db="EMBL/GenBank/DDBJ databases">
        <authorList>
            <person name="Chen W.-M."/>
        </authorList>
    </citation>
    <scope>NUCLEOTIDE SEQUENCE [LARGE SCALE GENOMIC DNA]</scope>
    <source>
        <strain evidence="13 14">KYPC3</strain>
    </source>
</reference>
<keyword evidence="8 11" id="KW-0472">Membrane</keyword>
<dbReference type="InterPro" id="IPR045584">
    <property type="entry name" value="Pilin-like"/>
</dbReference>
<evidence type="ECO:0000256" key="7">
    <source>
        <dbReference type="ARBA" id="ARBA00022989"/>
    </source>
</evidence>
<comment type="caution">
    <text evidence="13">The sequence shown here is derived from an EMBL/GenBank/DDBJ whole genome shotgun (WGS) entry which is preliminary data.</text>
</comment>
<dbReference type="Gene3D" id="3.30.700.10">
    <property type="entry name" value="Glycoprotein, Type 4 Pilin"/>
    <property type="match status" value="1"/>
</dbReference>
<evidence type="ECO:0000256" key="1">
    <source>
        <dbReference type="ARBA" id="ARBA00004377"/>
    </source>
</evidence>
<feature type="domain" description="General secretion pathway GspH" evidence="12">
    <location>
        <begin position="46"/>
        <end position="126"/>
    </location>
</feature>
<protein>
    <recommendedName>
        <fullName evidence="2">Type II secretion system protein H</fullName>
    </recommendedName>
    <alternativeName>
        <fullName evidence="10">General secretion pathway protein H</fullName>
    </alternativeName>
</protein>
<dbReference type="InterPro" id="IPR022346">
    <property type="entry name" value="T2SS_GspH"/>
</dbReference>
<dbReference type="Pfam" id="PF07963">
    <property type="entry name" value="N_methyl"/>
    <property type="match status" value="1"/>
</dbReference>
<evidence type="ECO:0000313" key="13">
    <source>
        <dbReference type="EMBL" id="RVU33369.1"/>
    </source>
</evidence>
<accession>A0A437QFN3</accession>
<dbReference type="Proteomes" id="UP000283077">
    <property type="component" value="Unassembled WGS sequence"/>
</dbReference>
<keyword evidence="6 11" id="KW-0812">Transmembrane</keyword>
<dbReference type="GO" id="GO:0015627">
    <property type="term" value="C:type II protein secretion system complex"/>
    <property type="evidence" value="ECO:0007669"/>
    <property type="project" value="InterPro"/>
</dbReference>
<comment type="similarity">
    <text evidence="9">Belongs to the GSP H family.</text>
</comment>
<name>A0A437QFN3_9GAMM</name>
<proteinExistence type="inferred from homology"/>
<keyword evidence="7 11" id="KW-1133">Transmembrane helix</keyword>
<organism evidence="13 14">
    <name type="scientific">Rheinheimera riviphila</name>
    <dbReference type="NCBI Taxonomy" id="1834037"/>
    <lineage>
        <taxon>Bacteria</taxon>
        <taxon>Pseudomonadati</taxon>
        <taxon>Pseudomonadota</taxon>
        <taxon>Gammaproteobacteria</taxon>
        <taxon>Chromatiales</taxon>
        <taxon>Chromatiaceae</taxon>
        <taxon>Rheinheimera</taxon>
    </lineage>
</organism>
<dbReference type="NCBIfam" id="TIGR02532">
    <property type="entry name" value="IV_pilin_GFxxxE"/>
    <property type="match status" value="1"/>
</dbReference>
<comment type="subcellular location">
    <subcellularLocation>
        <location evidence="1">Cell inner membrane</location>
        <topology evidence="1">Single-pass membrane protein</topology>
    </subcellularLocation>
</comment>
<evidence type="ECO:0000256" key="10">
    <source>
        <dbReference type="ARBA" id="ARBA00030775"/>
    </source>
</evidence>
<evidence type="ECO:0000256" key="9">
    <source>
        <dbReference type="ARBA" id="ARBA00025772"/>
    </source>
</evidence>
<dbReference type="GO" id="GO:0005886">
    <property type="term" value="C:plasma membrane"/>
    <property type="evidence" value="ECO:0007669"/>
    <property type="project" value="UniProtKB-SubCell"/>
</dbReference>
<evidence type="ECO:0000256" key="8">
    <source>
        <dbReference type="ARBA" id="ARBA00023136"/>
    </source>
</evidence>
<dbReference type="AlphaFoldDB" id="A0A437QFN3"/>
<evidence type="ECO:0000256" key="4">
    <source>
        <dbReference type="ARBA" id="ARBA00022481"/>
    </source>
</evidence>
<keyword evidence="3" id="KW-1003">Cell membrane</keyword>
<dbReference type="SUPFAM" id="SSF54523">
    <property type="entry name" value="Pili subunits"/>
    <property type="match status" value="1"/>
</dbReference>
<evidence type="ECO:0000256" key="2">
    <source>
        <dbReference type="ARBA" id="ARBA00021549"/>
    </source>
</evidence>
<dbReference type="Pfam" id="PF12019">
    <property type="entry name" value="GspH"/>
    <property type="match status" value="1"/>
</dbReference>
<dbReference type="PANTHER" id="PTHR30093">
    <property type="entry name" value="GENERAL SECRETION PATHWAY PROTEIN G"/>
    <property type="match status" value="1"/>
</dbReference>
<feature type="transmembrane region" description="Helical" evidence="11">
    <location>
        <begin position="12"/>
        <end position="35"/>
    </location>
</feature>
<dbReference type="GO" id="GO:0015628">
    <property type="term" value="P:protein secretion by the type II secretion system"/>
    <property type="evidence" value="ECO:0007669"/>
    <property type="project" value="InterPro"/>
</dbReference>
<evidence type="ECO:0000259" key="12">
    <source>
        <dbReference type="Pfam" id="PF12019"/>
    </source>
</evidence>
<evidence type="ECO:0000256" key="11">
    <source>
        <dbReference type="SAM" id="Phobius"/>
    </source>
</evidence>
<keyword evidence="5" id="KW-0997">Cell inner membrane</keyword>
<keyword evidence="4" id="KW-0488">Methylation</keyword>